<evidence type="ECO:0000313" key="1">
    <source>
        <dbReference type="EMBL" id="HHK69218.1"/>
    </source>
</evidence>
<accession>A0A7C5LB06</accession>
<protein>
    <submittedName>
        <fullName evidence="1">Uncharacterized protein</fullName>
    </submittedName>
</protein>
<organism evidence="1">
    <name type="scientific">Caldiarchaeum subterraneum</name>
    <dbReference type="NCBI Taxonomy" id="311458"/>
    <lineage>
        <taxon>Archaea</taxon>
        <taxon>Nitrososphaerota</taxon>
        <taxon>Candidatus Caldarchaeales</taxon>
        <taxon>Candidatus Caldarchaeaceae</taxon>
        <taxon>Candidatus Caldarchaeum</taxon>
    </lineage>
</organism>
<dbReference type="EMBL" id="DRWN01000070">
    <property type="protein sequence ID" value="HHK69218.1"/>
    <property type="molecule type" value="Genomic_DNA"/>
</dbReference>
<gene>
    <name evidence="1" type="ORF">ENM11_08780</name>
</gene>
<reference evidence="1" key="1">
    <citation type="journal article" date="2020" name="mSystems">
        <title>Genome- and Community-Level Interaction Insights into Carbon Utilization and Element Cycling Functions of Hydrothermarchaeota in Hydrothermal Sediment.</title>
        <authorList>
            <person name="Zhou Z."/>
            <person name="Liu Y."/>
            <person name="Xu W."/>
            <person name="Pan J."/>
            <person name="Luo Z.H."/>
            <person name="Li M."/>
        </authorList>
    </citation>
    <scope>NUCLEOTIDE SEQUENCE [LARGE SCALE GENOMIC DNA]</scope>
    <source>
        <strain evidence="1">SpSt-1056</strain>
    </source>
</reference>
<sequence length="85" mass="9928">MKTVRQTVSCPICRSTNILPARVEENIPQAFECLECQTQFSILRPKIVGYEVVREEAEKERRARERKKTLAEILDGILLGWLLRR</sequence>
<name>A0A7C5LB06_CALS0</name>
<proteinExistence type="predicted"/>
<comment type="caution">
    <text evidence="1">The sequence shown here is derived from an EMBL/GenBank/DDBJ whole genome shotgun (WGS) entry which is preliminary data.</text>
</comment>
<dbReference type="AlphaFoldDB" id="A0A7C5LB06"/>